<organism evidence="2 3">
    <name type="scientific">Saezia sanguinis</name>
    <dbReference type="NCBI Taxonomy" id="1965230"/>
    <lineage>
        <taxon>Bacteria</taxon>
        <taxon>Pseudomonadati</taxon>
        <taxon>Pseudomonadota</taxon>
        <taxon>Betaproteobacteria</taxon>
        <taxon>Burkholderiales</taxon>
        <taxon>Saeziaceae</taxon>
        <taxon>Saezia</taxon>
    </lineage>
</organism>
<feature type="transmembrane region" description="Helical" evidence="1">
    <location>
        <begin position="32"/>
        <end position="55"/>
    </location>
</feature>
<keyword evidence="1" id="KW-1133">Transmembrane helix</keyword>
<reference evidence="2 3" key="1">
    <citation type="submission" date="2018-01" db="EMBL/GenBank/DDBJ databases">
        <title>Saezia sanguinis gen. nov., sp. nov., in the order Burkholderiales isolated from human blood.</title>
        <authorList>
            <person name="Medina-Pascual M.J."/>
            <person name="Valdezate S."/>
            <person name="Monzon S."/>
            <person name="Cuesta I."/>
            <person name="Carrasco G."/>
            <person name="Villalon P."/>
            <person name="Saez-Nieto J.A."/>
        </authorList>
    </citation>
    <scope>NUCLEOTIDE SEQUENCE [LARGE SCALE GENOMIC DNA]</scope>
    <source>
        <strain evidence="2 3">CNM695-12</strain>
    </source>
</reference>
<dbReference type="OrthoDB" id="8683768at2"/>
<feature type="transmembrane region" description="Helical" evidence="1">
    <location>
        <begin position="172"/>
        <end position="196"/>
    </location>
</feature>
<evidence type="ECO:0008006" key="4">
    <source>
        <dbReference type="Google" id="ProtNLM"/>
    </source>
</evidence>
<evidence type="ECO:0000313" key="3">
    <source>
        <dbReference type="Proteomes" id="UP000286947"/>
    </source>
</evidence>
<feature type="transmembrane region" description="Helical" evidence="1">
    <location>
        <begin position="115"/>
        <end position="134"/>
    </location>
</feature>
<sequence>MSDQNTQPPSPKEQFLSNSPIGQHLRRLRKSWGWFVVFGLLLTICGAFAAVYIIISTVVAIFVLGSLLFATGVINIISALQVRGIKSLFWFWLLSGILLILTGLVSFAAPVEMAVTLTVLFAMVLSVAGVLRVVSGFQSRGMDGWGWLVASGMLAVLAAFLIAMTLGPSSLVLPGFFLACELLFEGLMMLMFGFSLRKALNR</sequence>
<protein>
    <recommendedName>
        <fullName evidence="4">Acid-resistance membrane protein</fullName>
    </recommendedName>
</protein>
<dbReference type="InterPro" id="IPR005325">
    <property type="entry name" value="DUF308_memb"/>
</dbReference>
<keyword evidence="3" id="KW-1185">Reference proteome</keyword>
<evidence type="ECO:0000313" key="2">
    <source>
        <dbReference type="EMBL" id="RUS65710.1"/>
    </source>
</evidence>
<feature type="transmembrane region" description="Helical" evidence="1">
    <location>
        <begin position="61"/>
        <end position="82"/>
    </location>
</feature>
<evidence type="ECO:0000256" key="1">
    <source>
        <dbReference type="SAM" id="Phobius"/>
    </source>
</evidence>
<feature type="transmembrane region" description="Helical" evidence="1">
    <location>
        <begin position="89"/>
        <end position="109"/>
    </location>
</feature>
<dbReference type="Pfam" id="PF03729">
    <property type="entry name" value="DUF308"/>
    <property type="match status" value="1"/>
</dbReference>
<dbReference type="PANTHER" id="PTHR34989">
    <property type="entry name" value="PROTEIN HDED"/>
    <property type="match status" value="1"/>
</dbReference>
<dbReference type="EMBL" id="PQSP01000010">
    <property type="protein sequence ID" value="RUS65710.1"/>
    <property type="molecule type" value="Genomic_DNA"/>
</dbReference>
<feature type="transmembrane region" description="Helical" evidence="1">
    <location>
        <begin position="146"/>
        <end position="166"/>
    </location>
</feature>
<accession>A0A433SAF4</accession>
<comment type="caution">
    <text evidence="2">The sequence shown here is derived from an EMBL/GenBank/DDBJ whole genome shotgun (WGS) entry which is preliminary data.</text>
</comment>
<keyword evidence="1" id="KW-0472">Membrane</keyword>
<dbReference type="InterPro" id="IPR052712">
    <property type="entry name" value="Acid_resist_chaperone_HdeD"/>
</dbReference>
<dbReference type="AlphaFoldDB" id="A0A433SAF4"/>
<dbReference type="GO" id="GO:0005886">
    <property type="term" value="C:plasma membrane"/>
    <property type="evidence" value="ECO:0007669"/>
    <property type="project" value="TreeGrafter"/>
</dbReference>
<dbReference type="RefSeq" id="WP_126980956.1">
    <property type="nucleotide sequence ID" value="NZ_PQSP01000010.1"/>
</dbReference>
<name>A0A433SAF4_9BURK</name>
<gene>
    <name evidence="2" type="ORF">CUZ56_02796</name>
</gene>
<proteinExistence type="predicted"/>
<keyword evidence="1" id="KW-0812">Transmembrane</keyword>
<dbReference type="Proteomes" id="UP000286947">
    <property type="component" value="Unassembled WGS sequence"/>
</dbReference>
<dbReference type="PANTHER" id="PTHR34989:SF1">
    <property type="entry name" value="PROTEIN HDED"/>
    <property type="match status" value="1"/>
</dbReference>